<evidence type="ECO:0000256" key="2">
    <source>
        <dbReference type="SAM" id="Phobius"/>
    </source>
</evidence>
<dbReference type="InterPro" id="IPR000620">
    <property type="entry name" value="EamA_dom"/>
</dbReference>
<name>A0A7W7K6G7_9SPHN</name>
<feature type="transmembrane region" description="Helical" evidence="2">
    <location>
        <begin position="129"/>
        <end position="148"/>
    </location>
</feature>
<dbReference type="AlphaFoldDB" id="A0A7W7K6G7"/>
<sequence length="331" mass="34227">MPNERGSLVLGVLCGAAAGALWGLVFLAPELARAFGPLELTIGRYLAYGLISAALIAPRWRSLAATLGAGEWRALAWLALSGNTLYYILLASSVQLGGAAITALVIGFLPVVVTIVGSRAEGAVPLARLAPSLLLCAAGAVCIGWQALFLPSTRPVSAQLAGLLCAIGALASWGAYAVYNNHMLARVKAVSSHDWSLLIGIATGAQSLVLIPLALLLGVRGHGAGDWALFVAVSAGVAVFASIVGNALWNRMSRLLPLTLSGQMITFETLFALLYAFAWEHRGPTALEGVAFVLVVASVVSCVAAHRKPSNPSTAFAGEGRRSRRRPGAAG</sequence>
<feature type="transmembrane region" description="Helical" evidence="2">
    <location>
        <begin position="96"/>
        <end position="117"/>
    </location>
</feature>
<feature type="transmembrane region" description="Helical" evidence="2">
    <location>
        <begin position="72"/>
        <end position="90"/>
    </location>
</feature>
<feature type="domain" description="EamA" evidence="3">
    <location>
        <begin position="161"/>
        <end position="300"/>
    </location>
</feature>
<evidence type="ECO:0000313" key="5">
    <source>
        <dbReference type="Proteomes" id="UP000575241"/>
    </source>
</evidence>
<gene>
    <name evidence="4" type="ORF">HNP52_004533</name>
</gene>
<keyword evidence="2" id="KW-0812">Transmembrane</keyword>
<dbReference type="EMBL" id="JACHLN010000005">
    <property type="protein sequence ID" value="MBB4841431.1"/>
    <property type="molecule type" value="Genomic_DNA"/>
</dbReference>
<evidence type="ECO:0000256" key="1">
    <source>
        <dbReference type="SAM" id="MobiDB-lite"/>
    </source>
</evidence>
<feature type="region of interest" description="Disordered" evidence="1">
    <location>
        <begin position="308"/>
        <end position="331"/>
    </location>
</feature>
<evidence type="ECO:0000313" key="4">
    <source>
        <dbReference type="EMBL" id="MBB4841431.1"/>
    </source>
</evidence>
<keyword evidence="2" id="KW-0472">Membrane</keyword>
<feature type="transmembrane region" description="Helical" evidence="2">
    <location>
        <begin position="255"/>
        <end position="279"/>
    </location>
</feature>
<comment type="caution">
    <text evidence="4">The sequence shown here is derived from an EMBL/GenBank/DDBJ whole genome shotgun (WGS) entry which is preliminary data.</text>
</comment>
<proteinExistence type="predicted"/>
<evidence type="ECO:0000259" key="3">
    <source>
        <dbReference type="Pfam" id="PF00892"/>
    </source>
</evidence>
<feature type="domain" description="EamA" evidence="3">
    <location>
        <begin position="10"/>
        <end position="143"/>
    </location>
</feature>
<feature type="compositionally biased region" description="Basic residues" evidence="1">
    <location>
        <begin position="322"/>
        <end position="331"/>
    </location>
</feature>
<keyword evidence="5" id="KW-1185">Reference proteome</keyword>
<accession>A0A7W7K6G7</accession>
<protein>
    <submittedName>
        <fullName evidence="4">Drug/metabolite transporter (DMT)-like permease</fullName>
    </submittedName>
</protein>
<dbReference type="GO" id="GO:0016020">
    <property type="term" value="C:membrane"/>
    <property type="evidence" value="ECO:0007669"/>
    <property type="project" value="InterPro"/>
</dbReference>
<dbReference type="Proteomes" id="UP000575241">
    <property type="component" value="Unassembled WGS sequence"/>
</dbReference>
<feature type="transmembrane region" description="Helical" evidence="2">
    <location>
        <begin position="195"/>
        <end position="215"/>
    </location>
</feature>
<feature type="transmembrane region" description="Helical" evidence="2">
    <location>
        <begin position="285"/>
        <end position="305"/>
    </location>
</feature>
<dbReference type="Pfam" id="PF00892">
    <property type="entry name" value="EamA"/>
    <property type="match status" value="2"/>
</dbReference>
<keyword evidence="2" id="KW-1133">Transmembrane helix</keyword>
<feature type="transmembrane region" description="Helical" evidence="2">
    <location>
        <begin position="42"/>
        <end position="60"/>
    </location>
</feature>
<reference evidence="4 5" key="1">
    <citation type="submission" date="2020-08" db="EMBL/GenBank/DDBJ databases">
        <title>Functional genomics of gut bacteria from endangered species of beetles.</title>
        <authorList>
            <person name="Carlos-Shanley C."/>
        </authorList>
    </citation>
    <scope>NUCLEOTIDE SEQUENCE [LARGE SCALE GENOMIC DNA]</scope>
    <source>
        <strain evidence="4 5">S00224</strain>
    </source>
</reference>
<feature type="transmembrane region" description="Helical" evidence="2">
    <location>
        <begin position="160"/>
        <end position="179"/>
    </location>
</feature>
<feature type="transmembrane region" description="Helical" evidence="2">
    <location>
        <begin position="227"/>
        <end position="248"/>
    </location>
</feature>
<organism evidence="4 5">
    <name type="scientific">Sphingomonas kyeonggiensis</name>
    <dbReference type="NCBI Taxonomy" id="1268553"/>
    <lineage>
        <taxon>Bacteria</taxon>
        <taxon>Pseudomonadati</taxon>
        <taxon>Pseudomonadota</taxon>
        <taxon>Alphaproteobacteria</taxon>
        <taxon>Sphingomonadales</taxon>
        <taxon>Sphingomonadaceae</taxon>
        <taxon>Sphingomonas</taxon>
    </lineage>
</organism>